<keyword evidence="1" id="KW-0472">Membrane</keyword>
<sequence length="71" mass="7546">MSSTSPNWPYYLPKPWWRVVVIVLIIVLGGTTIAYAMGHGAEAVAAVAIAAVSAATTQGVRALLRARPRRA</sequence>
<keyword evidence="1" id="KW-1133">Transmembrane helix</keyword>
<gene>
    <name evidence="2" type="ORF">UK23_05995</name>
</gene>
<name>A0A0F0H7H1_LENAE</name>
<comment type="caution">
    <text evidence="2">The sequence shown here is derived from an EMBL/GenBank/DDBJ whole genome shotgun (WGS) entry which is preliminary data.</text>
</comment>
<organism evidence="2 3">
    <name type="scientific">Lentzea aerocolonigenes</name>
    <name type="common">Lechevalieria aerocolonigenes</name>
    <name type="synonym">Saccharothrix aerocolonigenes</name>
    <dbReference type="NCBI Taxonomy" id="68170"/>
    <lineage>
        <taxon>Bacteria</taxon>
        <taxon>Bacillati</taxon>
        <taxon>Actinomycetota</taxon>
        <taxon>Actinomycetes</taxon>
        <taxon>Pseudonocardiales</taxon>
        <taxon>Pseudonocardiaceae</taxon>
        <taxon>Lentzea</taxon>
    </lineage>
</organism>
<dbReference type="PATRIC" id="fig|68170.10.peg.6764"/>
<evidence type="ECO:0000313" key="2">
    <source>
        <dbReference type="EMBL" id="KJK51669.1"/>
    </source>
</evidence>
<keyword evidence="3" id="KW-1185">Reference proteome</keyword>
<feature type="transmembrane region" description="Helical" evidence="1">
    <location>
        <begin position="16"/>
        <end position="37"/>
    </location>
</feature>
<evidence type="ECO:0000313" key="3">
    <source>
        <dbReference type="Proteomes" id="UP000033393"/>
    </source>
</evidence>
<evidence type="ECO:0000256" key="1">
    <source>
        <dbReference type="SAM" id="Phobius"/>
    </source>
</evidence>
<dbReference type="EMBL" id="JYJG01000029">
    <property type="protein sequence ID" value="KJK51669.1"/>
    <property type="molecule type" value="Genomic_DNA"/>
</dbReference>
<feature type="transmembrane region" description="Helical" evidence="1">
    <location>
        <begin position="43"/>
        <end position="64"/>
    </location>
</feature>
<dbReference type="Proteomes" id="UP000033393">
    <property type="component" value="Unassembled WGS sequence"/>
</dbReference>
<proteinExistence type="predicted"/>
<dbReference type="AlphaFoldDB" id="A0A0F0H7H1"/>
<reference evidence="2 3" key="1">
    <citation type="submission" date="2015-02" db="EMBL/GenBank/DDBJ databases">
        <authorList>
            <person name="Ju K.-S."/>
            <person name="Doroghazi J.R."/>
            <person name="Metcalf W."/>
        </authorList>
    </citation>
    <scope>NUCLEOTIDE SEQUENCE [LARGE SCALE GENOMIC DNA]</scope>
    <source>
        <strain evidence="2 3">NRRL B-16140</strain>
    </source>
</reference>
<keyword evidence="1" id="KW-0812">Transmembrane</keyword>
<accession>A0A0F0H7H1</accession>
<protein>
    <submittedName>
        <fullName evidence="2">Uncharacterized protein</fullName>
    </submittedName>
</protein>